<dbReference type="AlphaFoldDB" id="A0AAN7IVQ1"/>
<feature type="domain" description="BED-type" evidence="6">
    <location>
        <begin position="33"/>
        <end position="87"/>
    </location>
</feature>
<dbReference type="InterPro" id="IPR012337">
    <property type="entry name" value="RNaseH-like_sf"/>
</dbReference>
<dbReference type="PANTHER" id="PTHR32166">
    <property type="entry name" value="OSJNBA0013A04.12 PROTEIN"/>
    <property type="match status" value="1"/>
</dbReference>
<gene>
    <name evidence="7" type="ORF">RGQ29_014162</name>
</gene>
<feature type="compositionally biased region" description="Polar residues" evidence="5">
    <location>
        <begin position="1"/>
        <end position="19"/>
    </location>
</feature>
<feature type="region of interest" description="Disordered" evidence="5">
    <location>
        <begin position="1"/>
        <end position="20"/>
    </location>
</feature>
<evidence type="ECO:0000256" key="3">
    <source>
        <dbReference type="ARBA" id="ARBA00022833"/>
    </source>
</evidence>
<dbReference type="Proteomes" id="UP001324115">
    <property type="component" value="Unassembled WGS sequence"/>
</dbReference>
<keyword evidence="1" id="KW-0479">Metal-binding</keyword>
<accession>A0AAN7IVQ1</accession>
<dbReference type="EMBL" id="JAXUIC010000003">
    <property type="protein sequence ID" value="KAK4595958.1"/>
    <property type="molecule type" value="Genomic_DNA"/>
</dbReference>
<evidence type="ECO:0000313" key="7">
    <source>
        <dbReference type="EMBL" id="KAK4595958.1"/>
    </source>
</evidence>
<protein>
    <recommendedName>
        <fullName evidence="6">BED-type domain-containing protein</fullName>
    </recommendedName>
</protein>
<evidence type="ECO:0000313" key="8">
    <source>
        <dbReference type="Proteomes" id="UP001324115"/>
    </source>
</evidence>
<dbReference type="InterPro" id="IPR007021">
    <property type="entry name" value="DUF659"/>
</dbReference>
<dbReference type="Pfam" id="PF04937">
    <property type="entry name" value="DUF659"/>
    <property type="match status" value="1"/>
</dbReference>
<evidence type="ECO:0000256" key="1">
    <source>
        <dbReference type="ARBA" id="ARBA00022723"/>
    </source>
</evidence>
<sequence>MSDDPASQTHSSTNIQKSTLARKKIKRKIVPGNRSDLGWDHGVEVSSRQVQCNYCKEIHSGGIYRLKHHLARTRKNVSACPSVSKKQVTMNRMFKKGERDIVIQQIARFFYTSAIPFNCVKNPEFLQMIDMISRFGIGLKPPSYHEIRETCLKKEVDFTQQMLEEYKVEWKKNRFPKGTIFLYSIDTFDISKTAEKVCQMLDEVVDKVGEESVVQLVTDNAANYKLAGEMLMQKRKCLFWTPFVAHCLDLMLEDFEKKIKDHKYTIAKGKKITMYIYSRAMLLNWLRDFTKGRELIRPAATRFATSYLTWSCLNEFKGELMTMFSSKQWRRSKFAKTKEGKRIHVIVMDNNDFWQLVVKCLKAAIPLLKVLRMVDSDTPPMGFIYLEMEKAKEEIQKNFNNVQKRPLHATGYYLNPFIHYDPSFDPGSDIKLGLYTCLQCMVPEVSDRKKIDVQLEKFKQAKGLFGIEVAILVRNTKQPNDCPELKKFTIRILSLTCSSSGYQMTLVYYDKMIFHFLSQLKVHSKRRNRLHQKKMNDLVFVMYNLKIKEKRAKPLSTNEEIGLENLSSDDEWLAANCVDSEDDSADFDEDNEGINL</sequence>
<proteinExistence type="predicted"/>
<evidence type="ECO:0000256" key="4">
    <source>
        <dbReference type="PROSITE-ProRule" id="PRU00027"/>
    </source>
</evidence>
<dbReference type="GO" id="GO:0003677">
    <property type="term" value="F:DNA binding"/>
    <property type="evidence" value="ECO:0007669"/>
    <property type="project" value="InterPro"/>
</dbReference>
<dbReference type="SUPFAM" id="SSF53098">
    <property type="entry name" value="Ribonuclease H-like"/>
    <property type="match status" value="1"/>
</dbReference>
<dbReference type="PROSITE" id="PS50808">
    <property type="entry name" value="ZF_BED"/>
    <property type="match status" value="1"/>
</dbReference>
<dbReference type="PANTHER" id="PTHR32166:SF122">
    <property type="entry name" value="OS09G0499600 PROTEIN"/>
    <property type="match status" value="1"/>
</dbReference>
<evidence type="ECO:0000256" key="2">
    <source>
        <dbReference type="ARBA" id="ARBA00022771"/>
    </source>
</evidence>
<name>A0AAN7IVQ1_QUERU</name>
<keyword evidence="8" id="KW-1185">Reference proteome</keyword>
<comment type="caution">
    <text evidence="7">The sequence shown here is derived from an EMBL/GenBank/DDBJ whole genome shotgun (WGS) entry which is preliminary data.</text>
</comment>
<organism evidence="7 8">
    <name type="scientific">Quercus rubra</name>
    <name type="common">Northern red oak</name>
    <name type="synonym">Quercus borealis</name>
    <dbReference type="NCBI Taxonomy" id="3512"/>
    <lineage>
        <taxon>Eukaryota</taxon>
        <taxon>Viridiplantae</taxon>
        <taxon>Streptophyta</taxon>
        <taxon>Embryophyta</taxon>
        <taxon>Tracheophyta</taxon>
        <taxon>Spermatophyta</taxon>
        <taxon>Magnoliopsida</taxon>
        <taxon>eudicotyledons</taxon>
        <taxon>Gunneridae</taxon>
        <taxon>Pentapetalae</taxon>
        <taxon>rosids</taxon>
        <taxon>fabids</taxon>
        <taxon>Fagales</taxon>
        <taxon>Fagaceae</taxon>
        <taxon>Quercus</taxon>
    </lineage>
</organism>
<evidence type="ECO:0000259" key="6">
    <source>
        <dbReference type="PROSITE" id="PS50808"/>
    </source>
</evidence>
<dbReference type="GO" id="GO:0008270">
    <property type="term" value="F:zinc ion binding"/>
    <property type="evidence" value="ECO:0007669"/>
    <property type="project" value="UniProtKB-KW"/>
</dbReference>
<reference evidence="7 8" key="1">
    <citation type="journal article" date="2023" name="G3 (Bethesda)">
        <title>A haplotype-resolved chromosome-scale genome for Quercus rubra L. provides insights into the genetics of adaptive traits for red oak species.</title>
        <authorList>
            <person name="Kapoor B."/>
            <person name="Jenkins J."/>
            <person name="Schmutz J."/>
            <person name="Zhebentyayeva T."/>
            <person name="Kuelheim C."/>
            <person name="Coggeshall M."/>
            <person name="Heim C."/>
            <person name="Lasky J.R."/>
            <person name="Leites L."/>
            <person name="Islam-Faridi N."/>
            <person name="Romero-Severson J."/>
            <person name="DeLeo V.L."/>
            <person name="Lucas S.M."/>
            <person name="Lazic D."/>
            <person name="Gailing O."/>
            <person name="Carlson J."/>
            <person name="Staton M."/>
        </authorList>
    </citation>
    <scope>NUCLEOTIDE SEQUENCE [LARGE SCALE GENOMIC DNA]</scope>
    <source>
        <strain evidence="7">Pseudo-F2</strain>
    </source>
</reference>
<keyword evidence="2 4" id="KW-0863">Zinc-finger</keyword>
<keyword evidence="3" id="KW-0862">Zinc</keyword>
<dbReference type="InterPro" id="IPR003656">
    <property type="entry name" value="Znf_BED"/>
</dbReference>
<evidence type="ECO:0000256" key="5">
    <source>
        <dbReference type="SAM" id="MobiDB-lite"/>
    </source>
</evidence>